<dbReference type="EMBL" id="OOIQ01000008">
    <property type="protein sequence ID" value="SPO45974.1"/>
    <property type="molecule type" value="Genomic_DNA"/>
</dbReference>
<organism evidence="1 2">
    <name type="scientific">Pseudozyma antarctica</name>
    <name type="common">Yeast</name>
    <name type="synonym">Candida antarctica</name>
    <dbReference type="NCBI Taxonomy" id="84753"/>
    <lineage>
        <taxon>Eukaryota</taxon>
        <taxon>Fungi</taxon>
        <taxon>Dikarya</taxon>
        <taxon>Basidiomycota</taxon>
        <taxon>Ustilaginomycotina</taxon>
        <taxon>Ustilaginomycetes</taxon>
        <taxon>Ustilaginales</taxon>
        <taxon>Ustilaginaceae</taxon>
        <taxon>Moesziomyces</taxon>
    </lineage>
</organism>
<dbReference type="AlphaFoldDB" id="A0A5C3FNL0"/>
<sequence>MDRMRLGIRATSLTREQLKRRKTAKNPCWIDLIDPVEPSGSVQTDTSFVAEHSFRCPADTPRLSRHWNDRSFPRAVRSMQYLQSRVSPLRYQSFQNRFGRFPELMWKVRDPRTRNIWTFLSTLRSSTQALLYTDAIEAVDAFTKAVNGEPCRRRERRRCF</sequence>
<evidence type="ECO:0000313" key="1">
    <source>
        <dbReference type="EMBL" id="SPO45974.1"/>
    </source>
</evidence>
<reference evidence="1" key="1">
    <citation type="submission" date="2018-03" db="EMBL/GenBank/DDBJ databases">
        <authorList>
            <person name="Guldener U."/>
        </authorList>
    </citation>
    <scope>NUCLEOTIDE SEQUENCE [LARGE SCALE GENOMIC DNA]</scope>
    <source>
        <strain evidence="1">ATCC34888</strain>
    </source>
</reference>
<comment type="caution">
    <text evidence="1">The sequence shown here is derived from an EMBL/GenBank/DDBJ whole genome shotgun (WGS) entry which is preliminary data.</text>
</comment>
<keyword evidence="2" id="KW-1185">Reference proteome</keyword>
<dbReference type="Proteomes" id="UP000325008">
    <property type="component" value="Unassembled WGS sequence"/>
</dbReference>
<dbReference type="OrthoDB" id="2551140at2759"/>
<evidence type="ECO:0000313" key="2">
    <source>
        <dbReference type="Proteomes" id="UP000325008"/>
    </source>
</evidence>
<proteinExistence type="predicted"/>
<name>A0A5C3FNL0_PSEA2</name>
<accession>A0A5C3FNL0</accession>
<protein>
    <submittedName>
        <fullName evidence="1">Related to Rga2 protein</fullName>
    </submittedName>
</protein>
<gene>
    <name evidence="1" type="ORF">PSANT_03660</name>
</gene>